<dbReference type="NCBIfam" id="NF001591">
    <property type="entry name" value="PRK00393.1"/>
    <property type="match status" value="1"/>
</dbReference>
<dbReference type="GO" id="GO:0046872">
    <property type="term" value="F:metal ion binding"/>
    <property type="evidence" value="ECO:0007669"/>
    <property type="project" value="UniProtKB-KW"/>
</dbReference>
<comment type="catalytic activity">
    <reaction evidence="10">
        <text>GTP + 4 H2O = 2,5-diamino-6-hydroxy-4-(5-phosphoribosylamino)-pyrimidine + formate + 2 phosphate + 3 H(+)</text>
        <dbReference type="Rhea" id="RHEA:23704"/>
        <dbReference type="ChEBI" id="CHEBI:15377"/>
        <dbReference type="ChEBI" id="CHEBI:15378"/>
        <dbReference type="ChEBI" id="CHEBI:15740"/>
        <dbReference type="ChEBI" id="CHEBI:37565"/>
        <dbReference type="ChEBI" id="CHEBI:43474"/>
        <dbReference type="ChEBI" id="CHEBI:58614"/>
        <dbReference type="EC" id="3.5.4.25"/>
    </reaction>
</comment>
<evidence type="ECO:0000256" key="3">
    <source>
        <dbReference type="ARBA" id="ARBA00012762"/>
    </source>
</evidence>
<dbReference type="UniPathway" id="UPA00275"/>
<sequence>MHAAKVRVRAVSFIPLNGLTRPTKFYTFDGLSRTDHFAIKVGDPSGIPLVRIHSECVTGDVFGSLRCDCGSQLKRALSKLDVDEGWILYLRQEGRGIGLAAKIDAYVLQEDGLDTFSANRVLGYSDDERDYSDAAQMLAVLGYSTIRLMSGNPEKAAALRNAGIQVTELVPCAGVGTPFNRAYLEAKEARTCGDPARAF</sequence>
<name>A0A560I254_9BRAD</name>
<evidence type="ECO:0000256" key="9">
    <source>
        <dbReference type="ARBA" id="ARBA00023134"/>
    </source>
</evidence>
<dbReference type="GO" id="GO:0008686">
    <property type="term" value="F:3,4-dihydroxy-2-butanone-4-phosphate synthase activity"/>
    <property type="evidence" value="ECO:0007669"/>
    <property type="project" value="TreeGrafter"/>
</dbReference>
<feature type="domain" description="GTP cyclohydrolase II" evidence="11">
    <location>
        <begin position="25"/>
        <end position="171"/>
    </location>
</feature>
<dbReference type="PANTHER" id="PTHR21327:SF18">
    <property type="entry name" value="3,4-DIHYDROXY-2-BUTANONE 4-PHOSPHATE SYNTHASE"/>
    <property type="match status" value="1"/>
</dbReference>
<evidence type="ECO:0000259" key="11">
    <source>
        <dbReference type="Pfam" id="PF00925"/>
    </source>
</evidence>
<comment type="cofactor">
    <cofactor evidence="1">
        <name>Zn(2+)</name>
        <dbReference type="ChEBI" id="CHEBI:29105"/>
    </cofactor>
</comment>
<keyword evidence="5" id="KW-0479">Metal-binding</keyword>
<dbReference type="GO" id="GO:0005525">
    <property type="term" value="F:GTP binding"/>
    <property type="evidence" value="ECO:0007669"/>
    <property type="project" value="UniProtKB-KW"/>
</dbReference>
<dbReference type="STRING" id="1399419.A5906_01820"/>
<dbReference type="EMBL" id="VITW01000009">
    <property type="protein sequence ID" value="TWB69424.1"/>
    <property type="molecule type" value="Genomic_DNA"/>
</dbReference>
<evidence type="ECO:0000256" key="8">
    <source>
        <dbReference type="ARBA" id="ARBA00022833"/>
    </source>
</evidence>
<keyword evidence="6" id="KW-0547">Nucleotide-binding</keyword>
<dbReference type="CDD" id="cd00641">
    <property type="entry name" value="GTP_cyclohydro2"/>
    <property type="match status" value="1"/>
</dbReference>
<dbReference type="Proteomes" id="UP000315914">
    <property type="component" value="Unassembled WGS sequence"/>
</dbReference>
<keyword evidence="9" id="KW-0342">GTP-binding</keyword>
<dbReference type="InterPro" id="IPR000926">
    <property type="entry name" value="RibA"/>
</dbReference>
<dbReference type="InterPro" id="IPR032677">
    <property type="entry name" value="GTP_cyclohydro_II"/>
</dbReference>
<evidence type="ECO:0000256" key="1">
    <source>
        <dbReference type="ARBA" id="ARBA00001947"/>
    </source>
</evidence>
<evidence type="ECO:0000313" key="12">
    <source>
        <dbReference type="EMBL" id="TWB69424.1"/>
    </source>
</evidence>
<dbReference type="OrthoDB" id="9793111at2"/>
<evidence type="ECO:0000256" key="7">
    <source>
        <dbReference type="ARBA" id="ARBA00022801"/>
    </source>
</evidence>
<evidence type="ECO:0000256" key="6">
    <source>
        <dbReference type="ARBA" id="ARBA00022741"/>
    </source>
</evidence>
<dbReference type="EC" id="3.5.4.25" evidence="3"/>
<keyword evidence="8" id="KW-0862">Zinc</keyword>
<comment type="caution">
    <text evidence="12">The sequence shown here is derived from an EMBL/GenBank/DDBJ whole genome shotgun (WGS) entry which is preliminary data.</text>
</comment>
<organism evidence="12 13">
    <name type="scientific">Bradyrhizobium sacchari</name>
    <dbReference type="NCBI Taxonomy" id="1399419"/>
    <lineage>
        <taxon>Bacteria</taxon>
        <taxon>Pseudomonadati</taxon>
        <taxon>Pseudomonadota</taxon>
        <taxon>Alphaproteobacteria</taxon>
        <taxon>Hyphomicrobiales</taxon>
        <taxon>Nitrobacteraceae</taxon>
        <taxon>Bradyrhizobium</taxon>
    </lineage>
</organism>
<keyword evidence="4" id="KW-0686">Riboflavin biosynthesis</keyword>
<evidence type="ECO:0000256" key="2">
    <source>
        <dbReference type="ARBA" id="ARBA00004853"/>
    </source>
</evidence>
<evidence type="ECO:0000313" key="13">
    <source>
        <dbReference type="Proteomes" id="UP000315914"/>
    </source>
</evidence>
<dbReference type="InterPro" id="IPR036144">
    <property type="entry name" value="RibA-like_sf"/>
</dbReference>
<dbReference type="Pfam" id="PF00925">
    <property type="entry name" value="GTP_cyclohydro2"/>
    <property type="match status" value="1"/>
</dbReference>
<evidence type="ECO:0000256" key="4">
    <source>
        <dbReference type="ARBA" id="ARBA00022619"/>
    </source>
</evidence>
<dbReference type="SUPFAM" id="SSF142695">
    <property type="entry name" value="RibA-like"/>
    <property type="match status" value="1"/>
</dbReference>
<comment type="pathway">
    <text evidence="2">Cofactor biosynthesis; riboflavin biosynthesis; 5-amino-6-(D-ribitylamino)uracil from GTP: step 1/4.</text>
</comment>
<dbReference type="PANTHER" id="PTHR21327">
    <property type="entry name" value="GTP CYCLOHYDROLASE II-RELATED"/>
    <property type="match status" value="1"/>
</dbReference>
<evidence type="ECO:0000256" key="5">
    <source>
        <dbReference type="ARBA" id="ARBA00022723"/>
    </source>
</evidence>
<dbReference type="GO" id="GO:0005829">
    <property type="term" value="C:cytosol"/>
    <property type="evidence" value="ECO:0007669"/>
    <property type="project" value="TreeGrafter"/>
</dbReference>
<keyword evidence="13" id="KW-1185">Reference proteome</keyword>
<dbReference type="Gene3D" id="3.40.50.10990">
    <property type="entry name" value="GTP cyclohydrolase II"/>
    <property type="match status" value="1"/>
</dbReference>
<dbReference type="GO" id="GO:0009231">
    <property type="term" value="P:riboflavin biosynthetic process"/>
    <property type="evidence" value="ECO:0007669"/>
    <property type="project" value="UniProtKB-UniPathway"/>
</dbReference>
<keyword evidence="7 12" id="KW-0378">Hydrolase</keyword>
<evidence type="ECO:0000256" key="10">
    <source>
        <dbReference type="ARBA" id="ARBA00049295"/>
    </source>
</evidence>
<gene>
    <name evidence="12" type="ORF">FBZ95_10920</name>
</gene>
<accession>A0A560I254</accession>
<dbReference type="RefSeq" id="WP_080137727.1">
    <property type="nucleotide sequence ID" value="NZ_LWIG01000024.1"/>
</dbReference>
<dbReference type="AlphaFoldDB" id="A0A560I254"/>
<protein>
    <recommendedName>
        <fullName evidence="3">GTP cyclohydrolase II</fullName>
        <ecNumber evidence="3">3.5.4.25</ecNumber>
    </recommendedName>
</protein>
<reference evidence="12 13" key="1">
    <citation type="submission" date="2019-06" db="EMBL/GenBank/DDBJ databases">
        <title>Genomic Encyclopedia of Type Strains, Phase IV (KMG-V): Genome sequencing to study the core and pangenomes of soil and plant-associated prokaryotes.</title>
        <authorList>
            <person name="Whitman W."/>
        </authorList>
    </citation>
    <scope>NUCLEOTIDE SEQUENCE [LARGE SCALE GENOMIC DNA]</scope>
    <source>
        <strain evidence="12 13">BR 10556</strain>
    </source>
</reference>
<proteinExistence type="predicted"/>
<dbReference type="GO" id="GO:0003935">
    <property type="term" value="F:GTP cyclohydrolase II activity"/>
    <property type="evidence" value="ECO:0007669"/>
    <property type="project" value="UniProtKB-EC"/>
</dbReference>